<evidence type="ECO:0000259" key="7">
    <source>
        <dbReference type="Pfam" id="PF03936"/>
    </source>
</evidence>
<dbReference type="InterPro" id="IPR008949">
    <property type="entry name" value="Isoprenoid_synthase_dom_sf"/>
</dbReference>
<feature type="region of interest" description="Disordered" evidence="5">
    <location>
        <begin position="610"/>
        <end position="634"/>
    </location>
</feature>
<evidence type="ECO:0000313" key="8">
    <source>
        <dbReference type="EMBL" id="GMN70302.1"/>
    </source>
</evidence>
<dbReference type="InterPro" id="IPR008930">
    <property type="entry name" value="Terpenoid_cyclase/PrenylTrfase"/>
</dbReference>
<dbReference type="InterPro" id="IPR001906">
    <property type="entry name" value="Terpene_synth_N"/>
</dbReference>
<dbReference type="Gene3D" id="1.10.600.10">
    <property type="entry name" value="Farnesyl Diphosphate Synthase"/>
    <property type="match status" value="2"/>
</dbReference>
<dbReference type="InterPro" id="IPR005630">
    <property type="entry name" value="Terpene_synthase_metal-bd"/>
</dbReference>
<dbReference type="SFLD" id="SFLDG01019">
    <property type="entry name" value="Terpene_Cyclase_Like_1_C_Termi"/>
    <property type="match status" value="1"/>
</dbReference>
<keyword evidence="4" id="KW-0456">Lyase</keyword>
<accession>A0AA88E908</accession>
<organism evidence="8 9">
    <name type="scientific">Ficus carica</name>
    <name type="common">Common fig</name>
    <dbReference type="NCBI Taxonomy" id="3494"/>
    <lineage>
        <taxon>Eukaryota</taxon>
        <taxon>Viridiplantae</taxon>
        <taxon>Streptophyta</taxon>
        <taxon>Embryophyta</taxon>
        <taxon>Tracheophyta</taxon>
        <taxon>Spermatophyta</taxon>
        <taxon>Magnoliopsida</taxon>
        <taxon>eudicotyledons</taxon>
        <taxon>Gunneridae</taxon>
        <taxon>Pentapetalae</taxon>
        <taxon>rosids</taxon>
        <taxon>fabids</taxon>
        <taxon>Rosales</taxon>
        <taxon>Moraceae</taxon>
        <taxon>Ficeae</taxon>
        <taxon>Ficus</taxon>
    </lineage>
</organism>
<dbReference type="InterPro" id="IPR034741">
    <property type="entry name" value="Terpene_cyclase-like_1_C"/>
</dbReference>
<dbReference type="Pfam" id="PF01397">
    <property type="entry name" value="Terpene_synth"/>
    <property type="match status" value="1"/>
</dbReference>
<protein>
    <submittedName>
        <fullName evidence="8">Uncharacterized protein</fullName>
    </submittedName>
</protein>
<dbReference type="SFLD" id="SFLDS00005">
    <property type="entry name" value="Isoprenoid_Synthase_Type_I"/>
    <property type="match status" value="1"/>
</dbReference>
<feature type="domain" description="Terpene synthase N-terminal" evidence="6">
    <location>
        <begin position="26"/>
        <end position="204"/>
    </location>
</feature>
<dbReference type="PANTHER" id="PTHR31225">
    <property type="entry name" value="OS04G0344100 PROTEIN-RELATED"/>
    <property type="match status" value="1"/>
</dbReference>
<gene>
    <name evidence="8" type="ORF">TIFTF001_039346</name>
</gene>
<comment type="caution">
    <text evidence="8">The sequence shown here is derived from an EMBL/GenBank/DDBJ whole genome shotgun (WGS) entry which is preliminary data.</text>
</comment>
<keyword evidence="3" id="KW-0460">Magnesium</keyword>
<evidence type="ECO:0000256" key="3">
    <source>
        <dbReference type="ARBA" id="ARBA00022842"/>
    </source>
</evidence>
<evidence type="ECO:0000256" key="4">
    <source>
        <dbReference type="ARBA" id="ARBA00023239"/>
    </source>
</evidence>
<comment type="cofactor">
    <cofactor evidence="1">
        <name>Mg(2+)</name>
        <dbReference type="ChEBI" id="CHEBI:18420"/>
    </cofactor>
</comment>
<dbReference type="InterPro" id="IPR036965">
    <property type="entry name" value="Terpene_synth_N_sf"/>
</dbReference>
<reference evidence="8" key="1">
    <citation type="submission" date="2023-07" db="EMBL/GenBank/DDBJ databases">
        <title>draft genome sequence of fig (Ficus carica).</title>
        <authorList>
            <person name="Takahashi T."/>
            <person name="Nishimura K."/>
        </authorList>
    </citation>
    <scope>NUCLEOTIDE SEQUENCE</scope>
</reference>
<dbReference type="SUPFAM" id="SSF48239">
    <property type="entry name" value="Terpenoid cyclases/Protein prenyltransferases"/>
    <property type="match status" value="1"/>
</dbReference>
<sequence>MVTNDTGLSADNNVARRRGYCDYPPIWNYDYIQSIKSEYAEGEGAYAIQRDKLKDEVWVMLKEITDPLVQLETIDILQRLGIYYLFEDEIKSILEGIYNANDFDTGIWKDNLYATALKFRLLRQHPYSVPQEIFNGFKDESGKFKESIGNDIKGLLSLYEASFLLMHGENILDEARELTTKHLQEFAKQNEDESCLSKLVGHALKVPLHWRVPRLEARWFIDLYRRSPEIMNPTFLKLSILDYNIVQSKYQEELKRLSRERITKLFKLISVMDDAYDVYGTMDELELFTTAIESWDLNAMDQLPEYMKILFLAVYNFTNELAYDILKEQGFHIIKYLKKLWEDLSKAYLQEAKWYHTGTRPASVEEYMENAWLSVAGPIVLVFAYVVVTNPITEAGMELVMRYPSIIHQYSLIIRLTNDLATDSFEKKNGDAPTIIQCYMHETGASEDEARKHTFFLVTEAWKQLNEDKATNFVLSRTYVELVVNLSRITMWMYEGRDGYGLEYRCRTRDFASSVGLIFLVMGQGNDVTGAEIVKRGKERSEREKLCGRESHGQRWSRSEIYTARWYRRFVVSVGTVATWRSISVIFPHSCPLTPKPSFSLSLSSTATPLSLARRPAPTKTLVPSLNEDSRSLP</sequence>
<dbReference type="FunFam" id="1.50.10.130:FF:000001">
    <property type="entry name" value="Isoprene synthase, chloroplastic"/>
    <property type="match status" value="1"/>
</dbReference>
<dbReference type="GO" id="GO:0000287">
    <property type="term" value="F:magnesium ion binding"/>
    <property type="evidence" value="ECO:0007669"/>
    <property type="project" value="InterPro"/>
</dbReference>
<dbReference type="InterPro" id="IPR050148">
    <property type="entry name" value="Terpene_synthase-like"/>
</dbReference>
<dbReference type="AlphaFoldDB" id="A0AA88E908"/>
<evidence type="ECO:0000259" key="6">
    <source>
        <dbReference type="Pfam" id="PF01397"/>
    </source>
</evidence>
<keyword evidence="2" id="KW-0479">Metal-binding</keyword>
<feature type="domain" description="Terpene synthase metal-binding" evidence="7">
    <location>
        <begin position="253"/>
        <end position="464"/>
    </location>
</feature>
<dbReference type="CDD" id="cd00684">
    <property type="entry name" value="Terpene_cyclase_plant_C1"/>
    <property type="match status" value="1"/>
</dbReference>
<dbReference type="SUPFAM" id="SSF48576">
    <property type="entry name" value="Terpenoid synthases"/>
    <property type="match status" value="1"/>
</dbReference>
<dbReference type="Gene3D" id="1.50.10.130">
    <property type="entry name" value="Terpene synthase, N-terminal domain"/>
    <property type="match status" value="1"/>
</dbReference>
<dbReference type="EMBL" id="BTGU01001095">
    <property type="protein sequence ID" value="GMN70302.1"/>
    <property type="molecule type" value="Genomic_DNA"/>
</dbReference>
<dbReference type="GO" id="GO:0010333">
    <property type="term" value="F:terpene synthase activity"/>
    <property type="evidence" value="ECO:0007669"/>
    <property type="project" value="InterPro"/>
</dbReference>
<dbReference type="PANTHER" id="PTHR31225:SF9">
    <property type="entry name" value="TERPENE SYNTHASE 10"/>
    <property type="match status" value="1"/>
</dbReference>
<evidence type="ECO:0000256" key="1">
    <source>
        <dbReference type="ARBA" id="ARBA00001946"/>
    </source>
</evidence>
<evidence type="ECO:0000256" key="5">
    <source>
        <dbReference type="SAM" id="MobiDB-lite"/>
    </source>
</evidence>
<keyword evidence="9" id="KW-1185">Reference proteome</keyword>
<name>A0AA88E908_FICCA</name>
<dbReference type="Proteomes" id="UP001187192">
    <property type="component" value="Unassembled WGS sequence"/>
</dbReference>
<evidence type="ECO:0000256" key="2">
    <source>
        <dbReference type="ARBA" id="ARBA00022723"/>
    </source>
</evidence>
<dbReference type="Pfam" id="PF03936">
    <property type="entry name" value="Terpene_synth_C"/>
    <property type="match status" value="1"/>
</dbReference>
<dbReference type="GO" id="GO:0016102">
    <property type="term" value="P:diterpenoid biosynthetic process"/>
    <property type="evidence" value="ECO:0007669"/>
    <property type="project" value="InterPro"/>
</dbReference>
<evidence type="ECO:0000313" key="9">
    <source>
        <dbReference type="Proteomes" id="UP001187192"/>
    </source>
</evidence>
<dbReference type="InterPro" id="IPR044814">
    <property type="entry name" value="Terpene_cyclase_plant_C1"/>
</dbReference>
<proteinExistence type="predicted"/>